<comment type="similarity">
    <text evidence="5">Belongs to the 4-toluene sulfonate uptake permease (TSUP) (TC 2.A.102) family.</text>
</comment>
<evidence type="ECO:0000313" key="7">
    <source>
        <dbReference type="Proteomes" id="UP000191135"/>
    </source>
</evidence>
<dbReference type="EMBL" id="CP020330">
    <property type="protein sequence ID" value="AQZ52788.1"/>
    <property type="molecule type" value="Genomic_DNA"/>
</dbReference>
<sequence>MPPLSELLELCVLLALAGGIAGFLAGLFGIGGGAVLVPVFYQAFALFGVDDGLRIKLSVGTSLAIIIPTSLRSFQSHYKRGAVDMAVLRRWVIAVPLGAVVSTLVIAYAPGSLLRGAFAVITLLIGLKMLYPRSAEWRLGDDLPKNPALFVYGWLIGLLSGLIGIGGGTLNNTFMTLFNRPIHQAVATSAGVGVLISIPGFIGNIVGGWGKAGLPPLSTGYINWVAVALIIPITMLIAPLGATVAHRLSKRKLEAGFGIFLLIISARFFYSFF</sequence>
<dbReference type="eggNOG" id="COG0730">
    <property type="taxonomic scope" value="Bacteria"/>
</dbReference>
<keyword evidence="5" id="KW-1003">Cell membrane</keyword>
<dbReference type="RefSeq" id="WP_018066340.1">
    <property type="nucleotide sequence ID" value="NZ_AQWH01000022.1"/>
</dbReference>
<gene>
    <name evidence="6" type="ORF">Mame_03483</name>
</gene>
<evidence type="ECO:0000256" key="2">
    <source>
        <dbReference type="ARBA" id="ARBA00022692"/>
    </source>
</evidence>
<keyword evidence="7" id="KW-1185">Reference proteome</keyword>
<feature type="transmembrane region" description="Helical" evidence="5">
    <location>
        <begin position="221"/>
        <end position="241"/>
    </location>
</feature>
<dbReference type="PANTHER" id="PTHR43483">
    <property type="entry name" value="MEMBRANE TRANSPORTER PROTEIN HI_0806-RELATED"/>
    <property type="match status" value="1"/>
</dbReference>
<accession>A0A1U9Z546</accession>
<keyword evidence="4 5" id="KW-0472">Membrane</keyword>
<evidence type="ECO:0000256" key="5">
    <source>
        <dbReference type="RuleBase" id="RU363041"/>
    </source>
</evidence>
<evidence type="ECO:0000313" key="6">
    <source>
        <dbReference type="EMBL" id="AQZ52788.1"/>
    </source>
</evidence>
<keyword evidence="3 5" id="KW-1133">Transmembrane helix</keyword>
<comment type="subcellular location">
    <subcellularLocation>
        <location evidence="5">Cell membrane</location>
        <topology evidence="5">Multi-pass membrane protein</topology>
    </subcellularLocation>
    <subcellularLocation>
        <location evidence="1">Membrane</location>
        <topology evidence="1">Multi-pass membrane protein</topology>
    </subcellularLocation>
</comment>
<protein>
    <recommendedName>
        <fullName evidence="5">Probable membrane transporter protein</fullName>
    </recommendedName>
</protein>
<dbReference type="InterPro" id="IPR002781">
    <property type="entry name" value="TM_pro_TauE-like"/>
</dbReference>
<dbReference type="KEGG" id="mmed:Mame_03483"/>
<keyword evidence="2 5" id="KW-0812">Transmembrane</keyword>
<feature type="transmembrane region" description="Helical" evidence="5">
    <location>
        <begin position="253"/>
        <end position="270"/>
    </location>
</feature>
<feature type="transmembrane region" description="Helical" evidence="5">
    <location>
        <begin position="151"/>
        <end position="174"/>
    </location>
</feature>
<evidence type="ECO:0000256" key="1">
    <source>
        <dbReference type="ARBA" id="ARBA00004141"/>
    </source>
</evidence>
<proteinExistence type="inferred from homology"/>
<evidence type="ECO:0000256" key="4">
    <source>
        <dbReference type="ARBA" id="ARBA00023136"/>
    </source>
</evidence>
<feature type="transmembrane region" description="Helical" evidence="5">
    <location>
        <begin position="91"/>
        <end position="108"/>
    </location>
</feature>
<dbReference type="Proteomes" id="UP000191135">
    <property type="component" value="Chromosome"/>
</dbReference>
<evidence type="ECO:0000256" key="3">
    <source>
        <dbReference type="ARBA" id="ARBA00022989"/>
    </source>
</evidence>
<name>A0A1U9Z546_9HYPH</name>
<dbReference type="GO" id="GO:0005886">
    <property type="term" value="C:plasma membrane"/>
    <property type="evidence" value="ECO:0007669"/>
    <property type="project" value="UniProtKB-SubCell"/>
</dbReference>
<reference evidence="6 7" key="1">
    <citation type="submission" date="2017-03" db="EMBL/GenBank/DDBJ databases">
        <title>Foreign affairs: Plasmid Transfer between Roseobacters and Rhizobia.</title>
        <authorList>
            <person name="Bartling P."/>
            <person name="Bunk B."/>
            <person name="Overmann J."/>
            <person name="Brinkmann H."/>
            <person name="Petersen J."/>
        </authorList>
    </citation>
    <scope>NUCLEOTIDE SEQUENCE [LARGE SCALE GENOMIC DNA]</scope>
    <source>
        <strain evidence="6 7">MACL11</strain>
    </source>
</reference>
<dbReference type="AlphaFoldDB" id="A0A1U9Z546"/>
<dbReference type="Pfam" id="PF01925">
    <property type="entry name" value="TauE"/>
    <property type="match status" value="1"/>
</dbReference>
<dbReference type="OrthoDB" id="457670at2"/>
<feature type="transmembrane region" description="Helical" evidence="5">
    <location>
        <begin position="113"/>
        <end position="131"/>
    </location>
</feature>
<dbReference type="STRING" id="1122214.Mame_03483"/>
<organism evidence="6 7">
    <name type="scientific">Martelella mediterranea DSM 17316</name>
    <dbReference type="NCBI Taxonomy" id="1122214"/>
    <lineage>
        <taxon>Bacteria</taxon>
        <taxon>Pseudomonadati</taxon>
        <taxon>Pseudomonadota</taxon>
        <taxon>Alphaproteobacteria</taxon>
        <taxon>Hyphomicrobiales</taxon>
        <taxon>Aurantimonadaceae</taxon>
        <taxon>Martelella</taxon>
    </lineage>
</organism>
<feature type="transmembrane region" description="Helical" evidence="5">
    <location>
        <begin position="12"/>
        <end position="41"/>
    </location>
</feature>
<feature type="transmembrane region" description="Helical" evidence="5">
    <location>
        <begin position="186"/>
        <end position="209"/>
    </location>
</feature>
<dbReference type="PANTHER" id="PTHR43483:SF3">
    <property type="entry name" value="MEMBRANE TRANSPORTER PROTEIN HI_0806-RELATED"/>
    <property type="match status" value="1"/>
</dbReference>